<evidence type="ECO:0000256" key="4">
    <source>
        <dbReference type="ARBA" id="ARBA00022723"/>
    </source>
</evidence>
<gene>
    <name evidence="8" type="ORF">VOI36_05700</name>
</gene>
<dbReference type="RefSeq" id="WP_343491134.1">
    <property type="nucleotide sequence ID" value="NZ_JBCPYA010000001.1"/>
</dbReference>
<evidence type="ECO:0000256" key="6">
    <source>
        <dbReference type="ARBA" id="ARBA00023014"/>
    </source>
</evidence>
<evidence type="ECO:0000313" key="8">
    <source>
        <dbReference type="EMBL" id="MEN2469382.1"/>
    </source>
</evidence>
<evidence type="ECO:0000256" key="1">
    <source>
        <dbReference type="ARBA" id="ARBA00001966"/>
    </source>
</evidence>
<dbReference type="Gene3D" id="3.80.30.20">
    <property type="entry name" value="tm_1862 like domain"/>
    <property type="match status" value="1"/>
</dbReference>
<proteinExistence type="predicted"/>
<dbReference type="Proteomes" id="UP001466933">
    <property type="component" value="Unassembled WGS sequence"/>
</dbReference>
<dbReference type="InterPro" id="IPR051198">
    <property type="entry name" value="BchE-like"/>
</dbReference>
<dbReference type="SFLD" id="SFLDG01082">
    <property type="entry name" value="B12-binding_domain_containing"/>
    <property type="match status" value="1"/>
</dbReference>
<reference evidence="8 9" key="1">
    <citation type="submission" date="2024-05" db="EMBL/GenBank/DDBJ databases">
        <title>Burkholderia sp. Nov. a novel bacteria isolated from rhizosphere soil of Camellia sinensis.</title>
        <authorList>
            <person name="Dong Y."/>
        </authorList>
    </citation>
    <scope>NUCLEOTIDE SEQUENCE [LARGE SCALE GENOMIC DNA]</scope>
    <source>
        <strain evidence="8 9">GS2Y</strain>
    </source>
</reference>
<protein>
    <submittedName>
        <fullName evidence="8">Cobalamin-dependent protein</fullName>
    </submittedName>
</protein>
<dbReference type="InterPro" id="IPR036724">
    <property type="entry name" value="Cobalamin-bd_sf"/>
</dbReference>
<dbReference type="Pfam" id="PF04055">
    <property type="entry name" value="Radical_SAM"/>
    <property type="match status" value="1"/>
</dbReference>
<keyword evidence="4" id="KW-0479">Metal-binding</keyword>
<dbReference type="PANTHER" id="PTHR43409">
    <property type="entry name" value="ANAEROBIC MAGNESIUM-PROTOPORPHYRIN IX MONOMETHYL ESTER CYCLASE-RELATED"/>
    <property type="match status" value="1"/>
</dbReference>
<dbReference type="SFLD" id="SFLDF00430">
    <property type="entry name" value="OxsB-like"/>
    <property type="match status" value="1"/>
</dbReference>
<dbReference type="InterPro" id="IPR006638">
    <property type="entry name" value="Elp3/MiaA/NifB-like_rSAM"/>
</dbReference>
<evidence type="ECO:0000256" key="3">
    <source>
        <dbReference type="ARBA" id="ARBA00022691"/>
    </source>
</evidence>
<feature type="domain" description="B12-binding" evidence="7">
    <location>
        <begin position="81"/>
        <end position="218"/>
    </location>
</feature>
<dbReference type="EMBL" id="JBCPYA010000001">
    <property type="protein sequence ID" value="MEN2469382.1"/>
    <property type="molecule type" value="Genomic_DNA"/>
</dbReference>
<keyword evidence="9" id="KW-1185">Reference proteome</keyword>
<dbReference type="SUPFAM" id="SSF52242">
    <property type="entry name" value="Cobalamin (vitamin B12)-binding domain"/>
    <property type="match status" value="1"/>
</dbReference>
<dbReference type="SFLD" id="SFLDS00029">
    <property type="entry name" value="Radical_SAM"/>
    <property type="match status" value="1"/>
</dbReference>
<comment type="cofactor">
    <cofactor evidence="1">
        <name>[4Fe-4S] cluster</name>
        <dbReference type="ChEBI" id="CHEBI:49883"/>
    </cofactor>
</comment>
<dbReference type="CDD" id="cd02065">
    <property type="entry name" value="B12-binding_like"/>
    <property type="match status" value="1"/>
</dbReference>
<keyword evidence="5" id="KW-0408">Iron</keyword>
<dbReference type="PROSITE" id="PS51332">
    <property type="entry name" value="B12_BINDING"/>
    <property type="match status" value="1"/>
</dbReference>
<dbReference type="SMART" id="SM00729">
    <property type="entry name" value="Elp3"/>
    <property type="match status" value="1"/>
</dbReference>
<dbReference type="InterPro" id="IPR007197">
    <property type="entry name" value="rSAM"/>
</dbReference>
<dbReference type="Pfam" id="PF02310">
    <property type="entry name" value="B12-binding"/>
    <property type="match status" value="1"/>
</dbReference>
<dbReference type="InterPro" id="IPR058240">
    <property type="entry name" value="rSAM_sf"/>
</dbReference>
<sequence length="665" mass="74858">MATLETFLAPHGLWCHVTGSVEDRVILVGEEALSGHLLSFGVPVSGLRNIHSNKLTLSPTSEFVSYFSLTDAQKHRLVRPRVSIIALYHPENFPLPRFALGISDIARSLRSDFAGVTELYDMQLGMPVEQIVQKVKAFSPDIVGFSATFGQHDVLVQALDLLRRDCDTTPLIIVGGSLGSLNRDVLLREHGVDFVGTGAGEGTMRGVASYWHGMLDAMSIPDVSFLDKTQSSQPIKTAKTNNRAQEDIMPEFDLARETLSAGGVMQLESSRGCSYACSFCPREHKGIWAGEDASALTMLIPELDELYAQFPHIDRRIFLVDEEFIGYQPDDQALSRCMKFAETMKKYRFRFETSSRIDQVSRRNRDTAWHLRRMEFWRGLKDNGLSRCLFGVESGVDSILERFNKKITSQQSALALRILTALQIPIRCTYITFDPLMTLDELKDTYIFLGRKDIVLRDLRNFENDEIFSIVTNDHHSREVQSGAPFYSLVSYMLVSMESLTGSPYLAEVERRGLAGAFNPLMGRREVRYLDGRIGALSEASQRWVDRNFSLDYTLKSIEKVMPDDTRAAVREARIALKNSAYELLGAGLQAIDASGAGANVTTREFEVFDEVDLDRRFEELIASIDPFVAAARQSIGREFSDRLDVEYERWKLKDGWLLINGVCE</sequence>
<dbReference type="Gene3D" id="3.40.50.280">
    <property type="entry name" value="Cobalamin-binding domain"/>
    <property type="match status" value="1"/>
</dbReference>
<comment type="caution">
    <text evidence="8">The sequence shown here is derived from an EMBL/GenBank/DDBJ whole genome shotgun (WGS) entry which is preliminary data.</text>
</comment>
<accession>A0ABU9WDV9</accession>
<dbReference type="InterPro" id="IPR023404">
    <property type="entry name" value="rSAM_horseshoe"/>
</dbReference>
<keyword evidence="2" id="KW-0963">Cytoplasm</keyword>
<dbReference type="PANTHER" id="PTHR43409:SF7">
    <property type="entry name" value="BLL1977 PROTEIN"/>
    <property type="match status" value="1"/>
</dbReference>
<keyword evidence="3" id="KW-0949">S-adenosyl-L-methionine</keyword>
<name>A0ABU9WDV9_9BURK</name>
<evidence type="ECO:0000256" key="5">
    <source>
        <dbReference type="ARBA" id="ARBA00023004"/>
    </source>
</evidence>
<dbReference type="InterPro" id="IPR006158">
    <property type="entry name" value="Cobalamin-bd"/>
</dbReference>
<evidence type="ECO:0000313" key="9">
    <source>
        <dbReference type="Proteomes" id="UP001466933"/>
    </source>
</evidence>
<evidence type="ECO:0000256" key="2">
    <source>
        <dbReference type="ARBA" id="ARBA00022490"/>
    </source>
</evidence>
<evidence type="ECO:0000259" key="7">
    <source>
        <dbReference type="PROSITE" id="PS51332"/>
    </source>
</evidence>
<dbReference type="SUPFAM" id="SSF102114">
    <property type="entry name" value="Radical SAM enzymes"/>
    <property type="match status" value="1"/>
</dbReference>
<organism evidence="8 9">
    <name type="scientific">Burkholderia theae</name>
    <dbReference type="NCBI Taxonomy" id="3143496"/>
    <lineage>
        <taxon>Bacteria</taxon>
        <taxon>Pseudomonadati</taxon>
        <taxon>Pseudomonadota</taxon>
        <taxon>Betaproteobacteria</taxon>
        <taxon>Burkholderiales</taxon>
        <taxon>Burkholderiaceae</taxon>
        <taxon>Burkholderia</taxon>
    </lineage>
</organism>
<dbReference type="InterPro" id="IPR034532">
    <property type="entry name" value="OxsB-like"/>
</dbReference>
<keyword evidence="6" id="KW-0411">Iron-sulfur</keyword>